<comment type="caution">
    <text evidence="2">The sequence shown here is derived from an EMBL/GenBank/DDBJ whole genome shotgun (WGS) entry which is preliminary data.</text>
</comment>
<evidence type="ECO:0000313" key="3">
    <source>
        <dbReference type="Proteomes" id="UP000574191"/>
    </source>
</evidence>
<dbReference type="EMBL" id="VYZP01210882">
    <property type="protein sequence ID" value="NXR96936.1"/>
    <property type="molecule type" value="Genomic_DNA"/>
</dbReference>
<sequence length="103" mass="12019">MEEQKKILLAQLEQMFQELVNKSEEYKCRVLERKSLLDTVIAQIQEKRDQPAVEFLMDVGRILNSYEAAKGPIPEPVSPGMQKRIERLSEKRQQVVDMVAKFK</sequence>
<keyword evidence="3" id="KW-1185">Reference proteome</keyword>
<gene>
    <name evidence="2" type="primary">Trim10</name>
    <name evidence="2" type="ORF">HYPCIN_R11083</name>
</gene>
<dbReference type="Proteomes" id="UP000574191">
    <property type="component" value="Unassembled WGS sequence"/>
</dbReference>
<evidence type="ECO:0000256" key="1">
    <source>
        <dbReference type="SAM" id="Coils"/>
    </source>
</evidence>
<reference evidence="2 3" key="1">
    <citation type="submission" date="2019-09" db="EMBL/GenBank/DDBJ databases">
        <title>Bird 10,000 Genomes (B10K) Project - Family phase.</title>
        <authorList>
            <person name="Zhang G."/>
        </authorList>
    </citation>
    <scope>NUCLEOTIDE SEQUENCE [LARGE SCALE GENOMIC DNA]</scope>
    <source>
        <strain evidence="2">B10K-DU-002-83</strain>
    </source>
</reference>
<organism evidence="2 3">
    <name type="scientific">Hypocryptadius cinnamomeus</name>
    <dbReference type="NCBI Taxonomy" id="589841"/>
    <lineage>
        <taxon>Eukaryota</taxon>
        <taxon>Metazoa</taxon>
        <taxon>Chordata</taxon>
        <taxon>Craniata</taxon>
        <taxon>Vertebrata</taxon>
        <taxon>Euteleostomi</taxon>
        <taxon>Archelosauria</taxon>
        <taxon>Archosauria</taxon>
        <taxon>Dinosauria</taxon>
        <taxon>Saurischia</taxon>
        <taxon>Theropoda</taxon>
        <taxon>Coelurosauria</taxon>
        <taxon>Aves</taxon>
        <taxon>Neognathae</taxon>
        <taxon>Neoaves</taxon>
        <taxon>Telluraves</taxon>
        <taxon>Australaves</taxon>
        <taxon>Passeriformes</taxon>
        <taxon>Sylvioidea</taxon>
        <taxon>Zosteropidae</taxon>
        <taxon>Hypocryptadius</taxon>
    </lineage>
</organism>
<accession>A0A7L2QLL3</accession>
<feature type="coiled-coil region" evidence="1">
    <location>
        <begin position="2"/>
        <end position="29"/>
    </location>
</feature>
<feature type="non-terminal residue" evidence="2">
    <location>
        <position position="103"/>
    </location>
</feature>
<feature type="non-terminal residue" evidence="2">
    <location>
        <position position="1"/>
    </location>
</feature>
<keyword evidence="1" id="KW-0175">Coiled coil</keyword>
<dbReference type="OrthoDB" id="6270329at2759"/>
<name>A0A7L2QLL3_9PASS</name>
<dbReference type="AlphaFoldDB" id="A0A7L2QLL3"/>
<evidence type="ECO:0000313" key="2">
    <source>
        <dbReference type="EMBL" id="NXR96936.1"/>
    </source>
</evidence>
<proteinExistence type="predicted"/>
<protein>
    <submittedName>
        <fullName evidence="2">TRI10 protein</fullName>
    </submittedName>
</protein>